<evidence type="ECO:0000313" key="2">
    <source>
        <dbReference type="Proteomes" id="UP000789920"/>
    </source>
</evidence>
<protein>
    <submittedName>
        <fullName evidence="1">31266_t:CDS:1</fullName>
    </submittedName>
</protein>
<comment type="caution">
    <text evidence="1">The sequence shown here is derived from an EMBL/GenBank/DDBJ whole genome shotgun (WGS) entry which is preliminary data.</text>
</comment>
<proteinExistence type="predicted"/>
<name>A0ACA9RZ85_9GLOM</name>
<reference evidence="1" key="1">
    <citation type="submission" date="2021-06" db="EMBL/GenBank/DDBJ databases">
        <authorList>
            <person name="Kallberg Y."/>
            <person name="Tangrot J."/>
            <person name="Rosling A."/>
        </authorList>
    </citation>
    <scope>NUCLEOTIDE SEQUENCE</scope>
    <source>
        <strain evidence="1">MA461A</strain>
    </source>
</reference>
<evidence type="ECO:0000313" key="1">
    <source>
        <dbReference type="EMBL" id="CAG8819031.1"/>
    </source>
</evidence>
<gene>
    <name evidence="1" type="ORF">RPERSI_LOCUS25040</name>
</gene>
<keyword evidence="2" id="KW-1185">Reference proteome</keyword>
<feature type="non-terminal residue" evidence="1">
    <location>
        <position position="1"/>
    </location>
</feature>
<dbReference type="Proteomes" id="UP000789920">
    <property type="component" value="Unassembled WGS sequence"/>
</dbReference>
<accession>A0ACA9RZ85</accession>
<dbReference type="EMBL" id="CAJVQC010081756">
    <property type="protein sequence ID" value="CAG8819031.1"/>
    <property type="molecule type" value="Genomic_DNA"/>
</dbReference>
<organism evidence="1 2">
    <name type="scientific">Racocetra persica</name>
    <dbReference type="NCBI Taxonomy" id="160502"/>
    <lineage>
        <taxon>Eukaryota</taxon>
        <taxon>Fungi</taxon>
        <taxon>Fungi incertae sedis</taxon>
        <taxon>Mucoromycota</taxon>
        <taxon>Glomeromycotina</taxon>
        <taxon>Glomeromycetes</taxon>
        <taxon>Diversisporales</taxon>
        <taxon>Gigasporaceae</taxon>
        <taxon>Racocetra</taxon>
    </lineage>
</organism>
<sequence length="45" mass="5039">PGHTTNVGAKVAQKMILNGGRKILIYKYDTKSILIQKFPPKRASR</sequence>